<dbReference type="Gene3D" id="3.40.50.720">
    <property type="entry name" value="NAD(P)-binding Rossmann-like Domain"/>
    <property type="match status" value="1"/>
</dbReference>
<dbReference type="InterPro" id="IPR057326">
    <property type="entry name" value="KR_dom"/>
</dbReference>
<evidence type="ECO:0000259" key="3">
    <source>
        <dbReference type="SMART" id="SM00822"/>
    </source>
</evidence>
<dbReference type="Pfam" id="PF13561">
    <property type="entry name" value="adh_short_C2"/>
    <property type="match status" value="1"/>
</dbReference>
<dbReference type="PANTHER" id="PTHR42760:SF133">
    <property type="entry name" value="3-OXOACYL-[ACYL-CARRIER-PROTEIN] REDUCTASE"/>
    <property type="match status" value="1"/>
</dbReference>
<reference evidence="4 5" key="1">
    <citation type="journal article" date="2018" name="Plant J.">
        <title>Genome sequences of Chlorella sorokiniana UTEX 1602 and Micractinium conductrix SAG 241.80: implications to maltose excretion by a green alga.</title>
        <authorList>
            <person name="Arriola M.B."/>
            <person name="Velmurugan N."/>
            <person name="Zhang Y."/>
            <person name="Plunkett M.H."/>
            <person name="Hondzo H."/>
            <person name="Barney B.M."/>
        </authorList>
    </citation>
    <scope>NUCLEOTIDE SEQUENCE [LARGE SCALE GENOMIC DNA]</scope>
    <source>
        <strain evidence="5">UTEX 1602</strain>
    </source>
</reference>
<dbReference type="SUPFAM" id="SSF51735">
    <property type="entry name" value="NAD(P)-binding Rossmann-fold domains"/>
    <property type="match status" value="1"/>
</dbReference>
<dbReference type="InterPro" id="IPR002347">
    <property type="entry name" value="SDR_fam"/>
</dbReference>
<evidence type="ECO:0000256" key="2">
    <source>
        <dbReference type="ARBA" id="ARBA00023002"/>
    </source>
</evidence>
<dbReference type="InterPro" id="IPR036291">
    <property type="entry name" value="NAD(P)-bd_dom_sf"/>
</dbReference>
<keyword evidence="2" id="KW-0560">Oxidoreductase</keyword>
<proteinExistence type="inferred from homology"/>
<keyword evidence="5" id="KW-1185">Reference proteome</keyword>
<comment type="caution">
    <text evidence="4">The sequence shown here is derived from an EMBL/GenBank/DDBJ whole genome shotgun (WGS) entry which is preliminary data.</text>
</comment>
<dbReference type="SMART" id="SM00822">
    <property type="entry name" value="PKS_KR"/>
    <property type="match status" value="1"/>
</dbReference>
<evidence type="ECO:0000256" key="1">
    <source>
        <dbReference type="ARBA" id="ARBA00006484"/>
    </source>
</evidence>
<dbReference type="Proteomes" id="UP000239899">
    <property type="component" value="Unassembled WGS sequence"/>
</dbReference>
<organism evidence="4 5">
    <name type="scientific">Chlorella sorokiniana</name>
    <name type="common">Freshwater green alga</name>
    <dbReference type="NCBI Taxonomy" id="3076"/>
    <lineage>
        <taxon>Eukaryota</taxon>
        <taxon>Viridiplantae</taxon>
        <taxon>Chlorophyta</taxon>
        <taxon>core chlorophytes</taxon>
        <taxon>Trebouxiophyceae</taxon>
        <taxon>Chlorellales</taxon>
        <taxon>Chlorellaceae</taxon>
        <taxon>Chlorella clade</taxon>
        <taxon>Chlorella</taxon>
    </lineage>
</organism>
<dbReference type="STRING" id="3076.A0A2P6TFA3"/>
<dbReference type="GO" id="GO:0006633">
    <property type="term" value="P:fatty acid biosynthetic process"/>
    <property type="evidence" value="ECO:0007669"/>
    <property type="project" value="TreeGrafter"/>
</dbReference>
<dbReference type="GO" id="GO:0048038">
    <property type="term" value="F:quinone binding"/>
    <property type="evidence" value="ECO:0007669"/>
    <property type="project" value="TreeGrafter"/>
</dbReference>
<dbReference type="OrthoDB" id="417891at2759"/>
<sequence length="690" mass="70726">MLALCRAPLCVAHAGPGAGQAPRRRAATRLPVALPLTPCAPAPEPAQPVAQQDVKGERVISLLTDLLEAQALTRRFEQLAGRTAMIAAAVALAAELLMPSSAGVFGWAATSDLATQLAALGTFLLCCSVGLAARTTGPLGARRRLLEPVLASLTSQRRSLAGVTQRNVDRSLDLLMDAVFTPLFISKHFPSDEDNIMLAKAASAAAPSLLRQMQSRGLATGAASAAPVYVVFGANGGIGSSLAQLLGSQPGAQLLLSGRDEERLQAASSAAAAAGAAEVAVAPADPLDVAAVEAVMNEALKQYERVDGVANCVGSVLLKSAHTTSQAEFEETLRINLLSSFGVLRAAAKAMMRPANGGGSIVFCSSAVAKHGIANHEAIAAAKGGVAAMALSAAATYAPKNIRVNCVAPGLTRTKLAERITSSEAALKASTAMHALRRIGEPDEVARAIAFLLDPANSFITGQVLAVDGGLGSELDLSTAAARDIAPVKFAICTKEGREAYEYLCHILLGQAYVSRRGGNAAQKCGVSFVKDPHMTVLGGGAAAAADNAEVRGMVVCLAEHLGGGSAKDGMGPLLTCAVGAYPACGADAGAAAVAPSFFFTCGANNTVEKLSLSLHVSEAPASTTNRLLGLRQEYREAFEPKGDAATKGALLRAGLNDKAVGLRWAWAEVRHGESGALDPAAMRWQALAQ</sequence>
<accession>A0A2P6TFA3</accession>
<dbReference type="PANTHER" id="PTHR42760">
    <property type="entry name" value="SHORT-CHAIN DEHYDROGENASES/REDUCTASES FAMILY MEMBER"/>
    <property type="match status" value="1"/>
</dbReference>
<evidence type="ECO:0000313" key="4">
    <source>
        <dbReference type="EMBL" id="PRW32640.1"/>
    </source>
</evidence>
<dbReference type="AlphaFoldDB" id="A0A2P6TFA3"/>
<dbReference type="GO" id="GO:0016616">
    <property type="term" value="F:oxidoreductase activity, acting on the CH-OH group of donors, NAD or NADP as acceptor"/>
    <property type="evidence" value="ECO:0007669"/>
    <property type="project" value="TreeGrafter"/>
</dbReference>
<name>A0A2P6TFA3_CHLSO</name>
<protein>
    <submittedName>
        <fullName evidence="4">3-oxoacyl-[acyl-carrier] reductase</fullName>
    </submittedName>
</protein>
<gene>
    <name evidence="4" type="ORF">C2E21_8237</name>
</gene>
<dbReference type="CDD" id="cd05233">
    <property type="entry name" value="SDR_c"/>
    <property type="match status" value="1"/>
</dbReference>
<comment type="similarity">
    <text evidence="1">Belongs to the short-chain dehydrogenases/reductases (SDR) family.</text>
</comment>
<feature type="domain" description="Ketoreductase" evidence="3">
    <location>
        <begin position="227"/>
        <end position="397"/>
    </location>
</feature>
<dbReference type="PRINTS" id="PR00081">
    <property type="entry name" value="GDHRDH"/>
</dbReference>
<dbReference type="EMBL" id="LHPG02000019">
    <property type="protein sequence ID" value="PRW32640.1"/>
    <property type="molecule type" value="Genomic_DNA"/>
</dbReference>
<evidence type="ECO:0000313" key="5">
    <source>
        <dbReference type="Proteomes" id="UP000239899"/>
    </source>
</evidence>